<gene>
    <name evidence="2" type="ORF">JR347_13065</name>
</gene>
<name>A0A974WEQ8_9BACT</name>
<dbReference type="KEGG" id="fuv:JR347_13065"/>
<evidence type="ECO:0000313" key="2">
    <source>
        <dbReference type="EMBL" id="QSE96525.1"/>
    </source>
</evidence>
<dbReference type="CDD" id="cd00158">
    <property type="entry name" value="RHOD"/>
    <property type="match status" value="1"/>
</dbReference>
<proteinExistence type="predicted"/>
<dbReference type="SMART" id="SM00450">
    <property type="entry name" value="RHOD"/>
    <property type="match status" value="1"/>
</dbReference>
<dbReference type="Gene3D" id="3.40.250.10">
    <property type="entry name" value="Rhodanese-like domain"/>
    <property type="match status" value="1"/>
</dbReference>
<dbReference type="PROSITE" id="PS51257">
    <property type="entry name" value="PROKAR_LIPOPROTEIN"/>
    <property type="match status" value="1"/>
</dbReference>
<dbReference type="InterPro" id="IPR036873">
    <property type="entry name" value="Rhodanese-like_dom_sf"/>
</dbReference>
<feature type="domain" description="Rhodanese" evidence="1">
    <location>
        <begin position="42"/>
        <end position="125"/>
    </location>
</feature>
<sequence>MIKNIILITLIAFSCNSKPADTNQNETVSKRLSLEEFNQVIKNENVQLVDVRTPEEYSRGFIDGAVNIDFQSAEFLKTCESQLDKAKPLAVYCAAGGRSSKAMAQLKAAGFTEIYELGVGYNGYK</sequence>
<dbReference type="AlphaFoldDB" id="A0A974WEQ8"/>
<dbReference type="Pfam" id="PF00581">
    <property type="entry name" value="Rhodanese"/>
    <property type="match status" value="1"/>
</dbReference>
<dbReference type="PANTHER" id="PTHR45431">
    <property type="entry name" value="RHODANESE-LIKE DOMAIN-CONTAINING PROTEIN 15, CHLOROPLASTIC"/>
    <property type="match status" value="1"/>
</dbReference>
<dbReference type="PROSITE" id="PS50206">
    <property type="entry name" value="RHODANESE_3"/>
    <property type="match status" value="1"/>
</dbReference>
<dbReference type="InterPro" id="IPR052367">
    <property type="entry name" value="Thiosulfate_ST/Rhodanese-like"/>
</dbReference>
<protein>
    <submittedName>
        <fullName evidence="2">Rhodanese-like domain-containing protein</fullName>
    </submittedName>
</protein>
<evidence type="ECO:0000313" key="3">
    <source>
        <dbReference type="Proteomes" id="UP000662783"/>
    </source>
</evidence>
<dbReference type="RefSeq" id="WP_205721039.1">
    <property type="nucleotide sequence ID" value="NZ_CP070608.1"/>
</dbReference>
<dbReference type="PANTHER" id="PTHR45431:SF3">
    <property type="entry name" value="RHODANESE-LIKE DOMAIN-CONTAINING PROTEIN 15, CHLOROPLASTIC"/>
    <property type="match status" value="1"/>
</dbReference>
<evidence type="ECO:0000259" key="1">
    <source>
        <dbReference type="PROSITE" id="PS50206"/>
    </source>
</evidence>
<organism evidence="2 3">
    <name type="scientific">Fulvivirga lutea</name>
    <dbReference type="NCBI Taxonomy" id="2810512"/>
    <lineage>
        <taxon>Bacteria</taxon>
        <taxon>Pseudomonadati</taxon>
        <taxon>Bacteroidota</taxon>
        <taxon>Cytophagia</taxon>
        <taxon>Cytophagales</taxon>
        <taxon>Fulvivirgaceae</taxon>
        <taxon>Fulvivirga</taxon>
    </lineage>
</organism>
<keyword evidence="3" id="KW-1185">Reference proteome</keyword>
<reference evidence="2" key="1">
    <citation type="submission" date="2021-02" db="EMBL/GenBank/DDBJ databases">
        <title>Fulvivirga sp. S481 isolated from sea water.</title>
        <authorList>
            <person name="Bae S.S."/>
            <person name="Baek K."/>
        </authorList>
    </citation>
    <scope>NUCLEOTIDE SEQUENCE</scope>
    <source>
        <strain evidence="2">S481</strain>
    </source>
</reference>
<dbReference type="EMBL" id="CP070608">
    <property type="protein sequence ID" value="QSE96525.1"/>
    <property type="molecule type" value="Genomic_DNA"/>
</dbReference>
<dbReference type="Proteomes" id="UP000662783">
    <property type="component" value="Chromosome"/>
</dbReference>
<dbReference type="InterPro" id="IPR001763">
    <property type="entry name" value="Rhodanese-like_dom"/>
</dbReference>
<dbReference type="SUPFAM" id="SSF52821">
    <property type="entry name" value="Rhodanese/Cell cycle control phosphatase"/>
    <property type="match status" value="1"/>
</dbReference>
<accession>A0A974WEQ8</accession>